<dbReference type="InterPro" id="IPR035500">
    <property type="entry name" value="NHR-like_dom_sf"/>
</dbReference>
<accession>A0A7I8W0P3</accession>
<evidence type="ECO:0000256" key="1">
    <source>
        <dbReference type="ARBA" id="ARBA00023015"/>
    </source>
</evidence>
<keyword evidence="6" id="KW-1185">Reference proteome</keyword>
<evidence type="ECO:0000256" key="2">
    <source>
        <dbReference type="ARBA" id="ARBA00023163"/>
    </source>
</evidence>
<evidence type="ECO:0000256" key="4">
    <source>
        <dbReference type="SAM" id="Phobius"/>
    </source>
</evidence>
<keyword evidence="4" id="KW-0812">Transmembrane</keyword>
<keyword evidence="3" id="KW-0675">Receptor</keyword>
<keyword evidence="2" id="KW-0804">Transcription</keyword>
<evidence type="ECO:0000256" key="3">
    <source>
        <dbReference type="ARBA" id="ARBA00023170"/>
    </source>
</evidence>
<feature type="transmembrane region" description="Helical" evidence="4">
    <location>
        <begin position="138"/>
        <end position="161"/>
    </location>
</feature>
<gene>
    <name evidence="5" type="ORF">DGYR_LOCUS9639</name>
</gene>
<evidence type="ECO:0000313" key="5">
    <source>
        <dbReference type="EMBL" id="CAD5121726.1"/>
    </source>
</evidence>
<organism evidence="5 6">
    <name type="scientific">Dimorphilus gyrociliatus</name>
    <dbReference type="NCBI Taxonomy" id="2664684"/>
    <lineage>
        <taxon>Eukaryota</taxon>
        <taxon>Metazoa</taxon>
        <taxon>Spiralia</taxon>
        <taxon>Lophotrochozoa</taxon>
        <taxon>Annelida</taxon>
        <taxon>Polychaeta</taxon>
        <taxon>Polychaeta incertae sedis</taxon>
        <taxon>Dinophilidae</taxon>
        <taxon>Dimorphilus</taxon>
    </lineage>
</organism>
<dbReference type="AlphaFoldDB" id="A0A7I8W0P3"/>
<proteinExistence type="predicted"/>
<dbReference type="SUPFAM" id="SSF48508">
    <property type="entry name" value="Nuclear receptor ligand-binding domain"/>
    <property type="match status" value="1"/>
</dbReference>
<keyword evidence="4" id="KW-1133">Transmembrane helix</keyword>
<sequence length="318" mass="37296">MSKGAIKIGPYSRERRLENMKQLAELRQIKFHIPKLPVYSDADDLLVLCSIAFNHMRNIQWTSEIENFHSGFNLALQAQDARLSNHDYMDILEVTGVEADERKHSSILIENFFKVAIKNVFPFARQLPGMMNLREAEILFNILSSINIVHLTFAVLGVYTWQGEEFFLNLQNYRLGLDRNHMIQISNQEIADFHIEYHKRFLNLQLTWEETMLILAINLVSSQKKCKESMAAHNRLVLAFTRYMQSTYGNSFVIRLQSIINFLAYFKQFDGLVKKFYEQNKKYLNYVFPGVLLKFLYNIGQVEESKNLLDDLQKYALQ</sequence>
<name>A0A7I8W0P3_9ANNE</name>
<keyword evidence="1" id="KW-0805">Transcription regulation</keyword>
<reference evidence="5 6" key="1">
    <citation type="submission" date="2020-08" db="EMBL/GenBank/DDBJ databases">
        <authorList>
            <person name="Hejnol A."/>
        </authorList>
    </citation>
    <scope>NUCLEOTIDE SEQUENCE [LARGE SCALE GENOMIC DNA]</scope>
</reference>
<dbReference type="Proteomes" id="UP000549394">
    <property type="component" value="Unassembled WGS sequence"/>
</dbReference>
<dbReference type="EMBL" id="CAJFCJ010000015">
    <property type="protein sequence ID" value="CAD5121726.1"/>
    <property type="molecule type" value="Genomic_DNA"/>
</dbReference>
<keyword evidence="4" id="KW-0472">Membrane</keyword>
<dbReference type="Gene3D" id="1.10.565.10">
    <property type="entry name" value="Retinoid X Receptor"/>
    <property type="match status" value="1"/>
</dbReference>
<comment type="caution">
    <text evidence="5">The sequence shown here is derived from an EMBL/GenBank/DDBJ whole genome shotgun (WGS) entry which is preliminary data.</text>
</comment>
<protein>
    <submittedName>
        <fullName evidence="5">Uncharacterized protein</fullName>
    </submittedName>
</protein>
<evidence type="ECO:0000313" key="6">
    <source>
        <dbReference type="Proteomes" id="UP000549394"/>
    </source>
</evidence>